<feature type="transmembrane region" description="Helical" evidence="1">
    <location>
        <begin position="292"/>
        <end position="310"/>
    </location>
</feature>
<dbReference type="OMA" id="MGQEIMG"/>
<keyword evidence="1" id="KW-0812">Transmembrane</keyword>
<dbReference type="Pfam" id="PF07907">
    <property type="entry name" value="YibE_F"/>
    <property type="match status" value="1"/>
</dbReference>
<name>A0A9Q3SZ45_9LACO</name>
<comment type="caution">
    <text evidence="2">The sequence shown here is derived from an EMBL/GenBank/DDBJ whole genome shotgun (WGS) entry which is preliminary data.</text>
</comment>
<proteinExistence type="predicted"/>
<dbReference type="PANTHER" id="PTHR41771:SF1">
    <property type="entry name" value="MEMBRANE PROTEIN"/>
    <property type="match status" value="1"/>
</dbReference>
<evidence type="ECO:0000313" key="2">
    <source>
        <dbReference type="EMBL" id="MBZ5962751.1"/>
    </source>
</evidence>
<feature type="transmembrane region" description="Helical" evidence="1">
    <location>
        <begin position="195"/>
        <end position="218"/>
    </location>
</feature>
<gene>
    <name evidence="2" type="ORF">KIJ12_06285</name>
</gene>
<protein>
    <submittedName>
        <fullName evidence="2">YibE/F family protein</fullName>
    </submittedName>
</protein>
<dbReference type="InterPro" id="IPR012507">
    <property type="entry name" value="YibE_F"/>
</dbReference>
<sequence length="362" mass="40418">MTFIKKTKKYWLVLMIVAMAWLFLRHDAFLYTNPVGQVTRVSEKETQKITDEHQNSDFIMTQKLTVKLLNHAKKTIYVSNSYAQSQVISNKYRVGDQLLLENIGATKHILSLKRDAVVGAVATLLVGLLLIYSKWRATSWLMFSLVINILLFGFALFINVHSKDANVLLLFSVLAILFATASLALVLGKTLQMGITLLTTLLTTTLTIGLLLCVLRLTNNAGVHFETMSYVTQVPVTLFMAQTIIGVLGAVMDEAADIVAMQFGMRREGITRHFSDYWHAGMSVGREIMGTLINVLFMIFIAETMPMVFLMLRNGNNWTYIMDQTMNLGILQTVISGIGIVLAVPVTSALVGWIMARKVTKL</sequence>
<feature type="transmembrane region" description="Helical" evidence="1">
    <location>
        <begin position="330"/>
        <end position="356"/>
    </location>
</feature>
<organism evidence="2 3">
    <name type="scientific">Leuconostoc gasicomitatum</name>
    <dbReference type="NCBI Taxonomy" id="115778"/>
    <lineage>
        <taxon>Bacteria</taxon>
        <taxon>Bacillati</taxon>
        <taxon>Bacillota</taxon>
        <taxon>Bacilli</taxon>
        <taxon>Lactobacillales</taxon>
        <taxon>Lactobacillaceae</taxon>
        <taxon>Leuconostoc</taxon>
        <taxon>Leuconostoc gelidum group</taxon>
    </lineage>
</organism>
<evidence type="ECO:0000256" key="1">
    <source>
        <dbReference type="SAM" id="Phobius"/>
    </source>
</evidence>
<keyword evidence="1" id="KW-0472">Membrane</keyword>
<keyword evidence="1" id="KW-1133">Transmembrane helix</keyword>
<feature type="transmembrane region" description="Helical" evidence="1">
    <location>
        <begin position="140"/>
        <end position="161"/>
    </location>
</feature>
<dbReference type="PANTHER" id="PTHR41771">
    <property type="entry name" value="MEMBRANE PROTEIN-RELATED"/>
    <property type="match status" value="1"/>
</dbReference>
<feature type="transmembrane region" description="Helical" evidence="1">
    <location>
        <begin position="230"/>
        <end position="251"/>
    </location>
</feature>
<dbReference type="EMBL" id="JAHBFI010000016">
    <property type="protein sequence ID" value="MBZ5962751.1"/>
    <property type="molecule type" value="Genomic_DNA"/>
</dbReference>
<evidence type="ECO:0000313" key="3">
    <source>
        <dbReference type="Proteomes" id="UP000752647"/>
    </source>
</evidence>
<accession>A0A9Q3SZ45</accession>
<feature type="transmembrane region" description="Helical" evidence="1">
    <location>
        <begin position="12"/>
        <end position="31"/>
    </location>
</feature>
<dbReference type="RefSeq" id="WP_013231845.1">
    <property type="nucleotide sequence ID" value="NZ_BPKT01000007.1"/>
</dbReference>
<feature type="transmembrane region" description="Helical" evidence="1">
    <location>
        <begin position="116"/>
        <end position="133"/>
    </location>
</feature>
<reference evidence="2" key="1">
    <citation type="submission" date="2021-05" db="EMBL/GenBank/DDBJ databases">
        <title>Pangenome of Leuconostoc gelidum warrants species status for Leuconostoc gelidum subsp. gasicomitatum.</title>
        <authorList>
            <person name="Johansson P."/>
            <person name="Sade E."/>
            <person name="Hultman J."/>
            <person name="Auvinen P."/>
            <person name="Bjorkroth J."/>
        </authorList>
    </citation>
    <scope>NUCLEOTIDE SEQUENCE</scope>
    <source>
        <strain evidence="2">A.21.4</strain>
    </source>
</reference>
<feature type="transmembrane region" description="Helical" evidence="1">
    <location>
        <begin position="167"/>
        <end position="188"/>
    </location>
</feature>
<dbReference type="Proteomes" id="UP000752647">
    <property type="component" value="Unassembled WGS sequence"/>
</dbReference>
<dbReference type="GeneID" id="34301809"/>
<dbReference type="AlphaFoldDB" id="A0A9Q3SZ45"/>